<dbReference type="EMBL" id="VIEB01001203">
    <property type="protein sequence ID" value="TQD74244.1"/>
    <property type="molecule type" value="Genomic_DNA"/>
</dbReference>
<evidence type="ECO:0000313" key="2">
    <source>
        <dbReference type="Proteomes" id="UP000315295"/>
    </source>
</evidence>
<dbReference type="Proteomes" id="UP000315295">
    <property type="component" value="Unassembled WGS sequence"/>
</dbReference>
<protein>
    <submittedName>
        <fullName evidence="1">Uncharacterized protein</fullName>
    </submittedName>
</protein>
<reference evidence="1 2" key="1">
    <citation type="journal article" date="2019" name="G3 (Bethesda)">
        <title>Sequencing of a Wild Apple (Malus baccata) Genome Unravels the Differences Between Cultivated and Wild Apple Species Regarding Disease Resistance and Cold Tolerance.</title>
        <authorList>
            <person name="Chen X."/>
        </authorList>
    </citation>
    <scope>NUCLEOTIDE SEQUENCE [LARGE SCALE GENOMIC DNA]</scope>
    <source>
        <strain evidence="2">cv. Shandingzi</strain>
        <tissue evidence="1">Leaves</tissue>
    </source>
</reference>
<dbReference type="AlphaFoldDB" id="A0A540KJ55"/>
<proteinExistence type="predicted"/>
<gene>
    <name evidence="1" type="ORF">C1H46_040219</name>
</gene>
<comment type="caution">
    <text evidence="1">The sequence shown here is derived from an EMBL/GenBank/DDBJ whole genome shotgun (WGS) entry which is preliminary data.</text>
</comment>
<accession>A0A540KJ55</accession>
<evidence type="ECO:0000313" key="1">
    <source>
        <dbReference type="EMBL" id="TQD74244.1"/>
    </source>
</evidence>
<keyword evidence="2" id="KW-1185">Reference proteome</keyword>
<sequence>MHFEGLWSSFGFGMDSKCIEQGGWTKLKTKEAKNVKNYCTNDKELSHKRVSLHNAPSLPCNHHCIPFGFPCHA</sequence>
<name>A0A540KJ55_MALBA</name>
<organism evidence="1 2">
    <name type="scientific">Malus baccata</name>
    <name type="common">Siberian crab apple</name>
    <name type="synonym">Pyrus baccata</name>
    <dbReference type="NCBI Taxonomy" id="106549"/>
    <lineage>
        <taxon>Eukaryota</taxon>
        <taxon>Viridiplantae</taxon>
        <taxon>Streptophyta</taxon>
        <taxon>Embryophyta</taxon>
        <taxon>Tracheophyta</taxon>
        <taxon>Spermatophyta</taxon>
        <taxon>Magnoliopsida</taxon>
        <taxon>eudicotyledons</taxon>
        <taxon>Gunneridae</taxon>
        <taxon>Pentapetalae</taxon>
        <taxon>rosids</taxon>
        <taxon>fabids</taxon>
        <taxon>Rosales</taxon>
        <taxon>Rosaceae</taxon>
        <taxon>Amygdaloideae</taxon>
        <taxon>Maleae</taxon>
        <taxon>Malus</taxon>
    </lineage>
</organism>